<feature type="compositionally biased region" description="Low complexity" evidence="1">
    <location>
        <begin position="730"/>
        <end position="747"/>
    </location>
</feature>
<feature type="region of interest" description="Disordered" evidence="1">
    <location>
        <begin position="16"/>
        <end position="55"/>
    </location>
</feature>
<feature type="compositionally biased region" description="Low complexity" evidence="1">
    <location>
        <begin position="674"/>
        <end position="719"/>
    </location>
</feature>
<feature type="compositionally biased region" description="Low complexity" evidence="1">
    <location>
        <begin position="150"/>
        <end position="165"/>
    </location>
</feature>
<feature type="compositionally biased region" description="Low complexity" evidence="1">
    <location>
        <begin position="36"/>
        <end position="47"/>
    </location>
</feature>
<dbReference type="InterPro" id="IPR013887">
    <property type="entry name" value="UPF0592"/>
</dbReference>
<evidence type="ECO:0000256" key="1">
    <source>
        <dbReference type="SAM" id="MobiDB-lite"/>
    </source>
</evidence>
<dbReference type="OMA" id="FLHWDQP"/>
<protein>
    <submittedName>
        <fullName evidence="2">Uncharacterized protein</fullName>
    </submittedName>
</protein>
<evidence type="ECO:0000313" key="3">
    <source>
        <dbReference type="Proteomes" id="UP000007797"/>
    </source>
</evidence>
<dbReference type="STRING" id="1054147.F4QF92"/>
<dbReference type="Pfam" id="PF08578">
    <property type="entry name" value="DUF1765"/>
    <property type="match status" value="1"/>
</dbReference>
<dbReference type="RefSeq" id="XP_004350955.1">
    <property type="nucleotide sequence ID" value="XM_004350903.1"/>
</dbReference>
<dbReference type="EMBL" id="GL883029">
    <property type="protein sequence ID" value="EGG14246.1"/>
    <property type="molecule type" value="Genomic_DNA"/>
</dbReference>
<dbReference type="PANTHER" id="PTHR35397:SF2">
    <property type="match status" value="1"/>
</dbReference>
<dbReference type="OrthoDB" id="19240at2759"/>
<feature type="compositionally biased region" description="Basic and acidic residues" evidence="1">
    <location>
        <begin position="663"/>
        <end position="672"/>
    </location>
</feature>
<reference evidence="3" key="1">
    <citation type="journal article" date="2011" name="Genome Res.">
        <title>Phylogeny-wide analysis of social amoeba genomes highlights ancient origins for complex intercellular communication.</title>
        <authorList>
            <person name="Heidel A.J."/>
            <person name="Lawal H.M."/>
            <person name="Felder M."/>
            <person name="Schilde C."/>
            <person name="Helps N.R."/>
            <person name="Tunggal B."/>
            <person name="Rivero F."/>
            <person name="John U."/>
            <person name="Schleicher M."/>
            <person name="Eichinger L."/>
            <person name="Platzer M."/>
            <person name="Noegel A.A."/>
            <person name="Schaap P."/>
            <person name="Gloeckner G."/>
        </authorList>
    </citation>
    <scope>NUCLEOTIDE SEQUENCE [LARGE SCALE GENOMIC DNA]</scope>
    <source>
        <strain evidence="3">SH3</strain>
    </source>
</reference>
<dbReference type="KEGG" id="dfa:DFA_12016"/>
<accession>F4QF92</accession>
<organism evidence="2 3">
    <name type="scientific">Cavenderia fasciculata</name>
    <name type="common">Slime mold</name>
    <name type="synonym">Dictyostelium fasciculatum</name>
    <dbReference type="NCBI Taxonomy" id="261658"/>
    <lineage>
        <taxon>Eukaryota</taxon>
        <taxon>Amoebozoa</taxon>
        <taxon>Evosea</taxon>
        <taxon>Eumycetozoa</taxon>
        <taxon>Dictyostelia</taxon>
        <taxon>Acytosteliales</taxon>
        <taxon>Cavenderiaceae</taxon>
        <taxon>Cavenderia</taxon>
    </lineage>
</organism>
<gene>
    <name evidence="2" type="ORF">DFA_12016</name>
</gene>
<name>F4QF92_CACFS</name>
<dbReference type="AlphaFoldDB" id="F4QF92"/>
<feature type="compositionally biased region" description="Low complexity" evidence="1">
    <location>
        <begin position="174"/>
        <end position="199"/>
    </location>
</feature>
<evidence type="ECO:0000313" key="2">
    <source>
        <dbReference type="EMBL" id="EGG14246.1"/>
    </source>
</evidence>
<feature type="region of interest" description="Disordered" evidence="1">
    <location>
        <begin position="146"/>
        <end position="247"/>
    </location>
</feature>
<keyword evidence="3" id="KW-1185">Reference proteome</keyword>
<feature type="region of interest" description="Disordered" evidence="1">
    <location>
        <begin position="654"/>
        <end position="784"/>
    </location>
</feature>
<sequence>MNYLLSKFIDANPSSDFVYGSTPDRQQNGGGGGGSSSSNGGHSNGGSPKLLTGSGGIASKDGTIKKIKYKNWCANVERKCHSIVIALPSLDSLSSSDDKKKEKACGSLVKVTGLLGELGTLLDIVTYRPSNKGAAPIDGAQASQNNTDQLLSTSPPSSSSSSCTVPPLPTKQNSNSNLHSLASASSSSSDGKDSTSSAAPPLPLLPTKDRESSIGRGGRTMGDSSLGGSSQSENNSSSSGKESKSTTRAVATSCRDSMLGIWGALVPFVEKFYTIDKDLSAFYNVILQISRRKEFDTLMSPAFDPLTFKPWSNDVILKYRTKLYKTFSFVGMAISTTPFLSVALTQFCSKFIATAFFRIPKVAKVILEALVPPETEITDIISYYPCPQILKHLNVVGERPDKSPFHPLLMQFDNIEKELDIVPHGWIDNLARKENLFFIFLREWVGICKYVMGDNVDMKIIPGFFTLTYALLHEIKTRDQVVPPQFKTTPALEAHFALLSVSHNDTAMLDSFIKIIFLKTCVFDLVLVASTLGIVEAWIKEYGVLPDTFDIDFFCAGVDSIIAADHHQVVIRLLNLIYNTSDCFQGSMRQVLFRDLLLHKYFYHLFLHWDQPVRNAYHHILLYRMVRIKRSSLHQSGFSIGEFSKLTHNNTATTKYSLSPTKYPDKDEKNNDHSYNSSSRLASSTASIKQPKSPRSVGSPSSSLSTSPQPQSPLSSSGTKKIPPPVPPRSNLNSSSNSNSSSNNNNNHQLSIPTIEEPTDINGGSTSPLKNSYGDDAEPCSPRLAPETFEKYNKEFSIDLELFMEIEIYQKKVTDQFRQPELRFHDPKLSNYVAASLSEFKTYIAIGNQANATPPKIIPLMYQGPTQLNLNKVKMI</sequence>
<feature type="compositionally biased region" description="Low complexity" evidence="1">
    <location>
        <begin position="224"/>
        <end position="240"/>
    </location>
</feature>
<dbReference type="Proteomes" id="UP000007797">
    <property type="component" value="Unassembled WGS sequence"/>
</dbReference>
<dbReference type="GeneID" id="14865899"/>
<dbReference type="PANTHER" id="PTHR35397">
    <property type="entry name" value="C2 DOMAIN-CONTAINING PROTEIN-RELATED"/>
    <property type="match status" value="1"/>
</dbReference>
<proteinExistence type="predicted"/>